<feature type="region of interest" description="Disordered" evidence="1">
    <location>
        <begin position="572"/>
        <end position="602"/>
    </location>
</feature>
<accession>H6QRZ2</accession>
<dbReference type="KEGG" id="pgr:PGTG_21560"/>
<dbReference type="InParanoid" id="H6QRZ2"/>
<sequence>MGCMGCIELSGDTAPGKGFGPFLCRTDTASNCLHDCSTHDTVVMNQGYPPDNPPPGQGSQHPQPHHDPDSFRPLYNRVIGPHPSLAADWSQSTGIHPSEQPAARTIQVANSLTYGQTVRIHPAGAPAVVNHPNYPQADHYTNHNPVHPAPGTVGSVQVVLLSDAYKGRPSLAHHTTTTQDYPAGSVTRLVSLGPALQGQPVIHPPATQLPPAVIPTPTPTGSSVVTTPVVNGGIRTCKPKRTAEEMRLADLVAAEKRARRFQNQADKAAEARQKQATNAANRMLKAQKAASATPRATWSEEQTIELLNYVRMVKDDHSQVTGGFIPFGKYFVAYTGHEEAFPLLDSVLPATRLAKYRAVMDKWKSKMSSTGVDKRTPTPMVHANLHARRRLACRPTRQRSLATHAWVLWDGGTPKRICLWRAGLHTGLHSVDWRASPHANLLWRAGAHANPHLACGLACAMGAGVCLSMPVVDRSGAGGLSSALDAGNLSQEIWDLILDMHGDNPAATAEGLTGSSADYETLLQEEVNSGASSGPGSSDIEAPDSLPATPATRNKRQTKYQRLCAGLTPAELALDPDSSSDCDLPDELPLGAPGTTRTGVNVTPIPGVPPLTPVLGTPASIPTGPPMGSKRKARALSSKQPVSRPPAEVPTIPRRRGRTEEKTKEGDTTGTGMLVMMHKAQESSASWAAEERRDAQVERARQDVIRAEERADRQRIEDRQAAERAAEIKRQDDI</sequence>
<evidence type="ECO:0000256" key="1">
    <source>
        <dbReference type="SAM" id="MobiDB-lite"/>
    </source>
</evidence>
<organism evidence="2 3">
    <name type="scientific">Puccinia graminis f. sp. tritici (strain CRL 75-36-700-3 / race SCCL)</name>
    <name type="common">Black stem rust fungus</name>
    <dbReference type="NCBI Taxonomy" id="418459"/>
    <lineage>
        <taxon>Eukaryota</taxon>
        <taxon>Fungi</taxon>
        <taxon>Dikarya</taxon>
        <taxon>Basidiomycota</taxon>
        <taxon>Pucciniomycotina</taxon>
        <taxon>Pucciniomycetes</taxon>
        <taxon>Pucciniales</taxon>
        <taxon>Pucciniaceae</taxon>
        <taxon>Puccinia</taxon>
    </lineage>
</organism>
<dbReference type="GeneID" id="13542809"/>
<name>H6QRZ2_PUCGT</name>
<reference evidence="3" key="1">
    <citation type="journal article" date="2011" name="Proc. Natl. Acad. Sci. U.S.A.">
        <title>Obligate biotrophy features unraveled by the genomic analysis of rust fungi.</title>
        <authorList>
            <person name="Duplessis S."/>
            <person name="Cuomo C.A."/>
            <person name="Lin Y.-C."/>
            <person name="Aerts A."/>
            <person name="Tisserant E."/>
            <person name="Veneault-Fourrey C."/>
            <person name="Joly D.L."/>
            <person name="Hacquard S."/>
            <person name="Amselem J."/>
            <person name="Cantarel B.L."/>
            <person name="Chiu R."/>
            <person name="Coutinho P.M."/>
            <person name="Feau N."/>
            <person name="Field M."/>
            <person name="Frey P."/>
            <person name="Gelhaye E."/>
            <person name="Goldberg J."/>
            <person name="Grabherr M.G."/>
            <person name="Kodira C.D."/>
            <person name="Kohler A."/>
            <person name="Kuees U."/>
            <person name="Lindquist E.A."/>
            <person name="Lucas S.M."/>
            <person name="Mago R."/>
            <person name="Mauceli E."/>
            <person name="Morin E."/>
            <person name="Murat C."/>
            <person name="Pangilinan J.L."/>
            <person name="Park R."/>
            <person name="Pearson M."/>
            <person name="Quesneville H."/>
            <person name="Rouhier N."/>
            <person name="Sakthikumar S."/>
            <person name="Salamov A.A."/>
            <person name="Schmutz J."/>
            <person name="Selles B."/>
            <person name="Shapiro H."/>
            <person name="Tanguay P."/>
            <person name="Tuskan G.A."/>
            <person name="Henrissat B."/>
            <person name="Van de Peer Y."/>
            <person name="Rouze P."/>
            <person name="Ellis J.G."/>
            <person name="Dodds P.N."/>
            <person name="Schein J.E."/>
            <person name="Zhong S."/>
            <person name="Hamelin R.C."/>
            <person name="Grigoriev I.V."/>
            <person name="Szabo L.J."/>
            <person name="Martin F."/>
        </authorList>
    </citation>
    <scope>NUCLEOTIDE SEQUENCE [LARGE SCALE GENOMIC DNA]</scope>
    <source>
        <strain evidence="3">CRL 75-36-700-3 / race SCCL</strain>
    </source>
</reference>
<dbReference type="RefSeq" id="XP_003889712.1">
    <property type="nucleotide sequence ID" value="XM_003889663.1"/>
</dbReference>
<dbReference type="AlphaFoldDB" id="H6QRZ2"/>
<evidence type="ECO:0000313" key="2">
    <source>
        <dbReference type="EMBL" id="EHS63427.1"/>
    </source>
</evidence>
<protein>
    <submittedName>
        <fullName evidence="2">Uncharacterized protein</fullName>
    </submittedName>
</protein>
<dbReference type="STRING" id="418459.H6QRZ2"/>
<dbReference type="VEuPathDB" id="FungiDB:PGTG_21560"/>
<feature type="compositionally biased region" description="Basic and acidic residues" evidence="1">
    <location>
        <begin position="658"/>
        <end position="667"/>
    </location>
</feature>
<dbReference type="EMBL" id="DS178287">
    <property type="protein sequence ID" value="EHS63427.1"/>
    <property type="molecule type" value="Genomic_DNA"/>
</dbReference>
<proteinExistence type="predicted"/>
<dbReference type="HOGENOM" id="CLU_023058_0_0_1"/>
<evidence type="ECO:0000313" key="3">
    <source>
        <dbReference type="Proteomes" id="UP000008783"/>
    </source>
</evidence>
<feature type="region of interest" description="Disordered" evidence="1">
    <location>
        <begin position="43"/>
        <end position="74"/>
    </location>
</feature>
<feature type="compositionally biased region" description="Basic and acidic residues" evidence="1">
    <location>
        <begin position="689"/>
        <end position="734"/>
    </location>
</feature>
<gene>
    <name evidence="2" type="ORF">PGTG_21560</name>
</gene>
<dbReference type="OrthoDB" id="2507825at2759"/>
<dbReference type="Proteomes" id="UP000008783">
    <property type="component" value="Unassembled WGS sequence"/>
</dbReference>
<feature type="region of interest" description="Disordered" evidence="1">
    <location>
        <begin position="620"/>
        <end position="734"/>
    </location>
</feature>
<feature type="region of interest" description="Disordered" evidence="1">
    <location>
        <begin position="528"/>
        <end position="557"/>
    </location>
</feature>
<keyword evidence="3" id="KW-1185">Reference proteome</keyword>